<organism evidence="2 3">
    <name type="scientific">Natronococcus occultus SP4</name>
    <dbReference type="NCBI Taxonomy" id="694430"/>
    <lineage>
        <taxon>Archaea</taxon>
        <taxon>Methanobacteriati</taxon>
        <taxon>Methanobacteriota</taxon>
        <taxon>Stenosarchaea group</taxon>
        <taxon>Halobacteria</taxon>
        <taxon>Halobacteriales</taxon>
        <taxon>Natrialbaceae</taxon>
        <taxon>Natronococcus</taxon>
    </lineage>
</organism>
<dbReference type="AlphaFoldDB" id="L0K4F2"/>
<accession>L0K4F2</accession>
<evidence type="ECO:0000256" key="1">
    <source>
        <dbReference type="SAM" id="MobiDB-lite"/>
    </source>
</evidence>
<name>L0K4F2_9EURY</name>
<feature type="region of interest" description="Disordered" evidence="1">
    <location>
        <begin position="44"/>
        <end position="68"/>
    </location>
</feature>
<dbReference type="KEGG" id="nou:Natoc_4191"/>
<gene>
    <name evidence="2" type="ORF">Natoc_4191</name>
</gene>
<geneLocation type="plasmid" evidence="2">
    <name>2</name>
</geneLocation>
<sequence>MEWQCRLYGHWWRHPWNHEVVLTQDNGPVYPLRCGRCESVKLIDRNGNGRQPTERELSFHDEIESHRR</sequence>
<feature type="compositionally biased region" description="Basic and acidic residues" evidence="1">
    <location>
        <begin position="52"/>
        <end position="68"/>
    </location>
</feature>
<dbReference type="Proteomes" id="UP000010878">
    <property type="component" value="Plasmid 2"/>
</dbReference>
<evidence type="ECO:0000313" key="2">
    <source>
        <dbReference type="EMBL" id="AGB39891.1"/>
    </source>
</evidence>
<proteinExistence type="predicted"/>
<keyword evidence="2" id="KW-0614">Plasmid</keyword>
<protein>
    <submittedName>
        <fullName evidence="2">Uncharacterized protein</fullName>
    </submittedName>
</protein>
<reference evidence="2 3" key="1">
    <citation type="submission" date="2012-11" db="EMBL/GenBank/DDBJ databases">
        <title>FINISHED of Natronococcus occultus SP4, DSM 3396.</title>
        <authorList>
            <consortium name="DOE Joint Genome Institute"/>
            <person name="Eisen J."/>
            <person name="Huntemann M."/>
            <person name="Wei C.-L."/>
            <person name="Han J."/>
            <person name="Detter J.C."/>
            <person name="Han C."/>
            <person name="Tapia R."/>
            <person name="Chen A."/>
            <person name="Kyrpides N."/>
            <person name="Mavromatis K."/>
            <person name="Markowitz V."/>
            <person name="Szeto E."/>
            <person name="Ivanova N."/>
            <person name="Mikhailova N."/>
            <person name="Ovchinnikova G."/>
            <person name="Pagani I."/>
            <person name="Pati A."/>
            <person name="Goodwin L."/>
            <person name="Nordberg H.P."/>
            <person name="Cantor M.N."/>
            <person name="Hua S.X."/>
            <person name="Woyke T."/>
            <person name="Eisen J."/>
            <person name="Klenk H.-P."/>
            <person name="Klenk H.-P."/>
        </authorList>
    </citation>
    <scope>NUCLEOTIDE SEQUENCE [LARGE SCALE GENOMIC DNA]</scope>
    <source>
        <strain evidence="2 3">SP4</strain>
        <plasmid evidence="3">Plasmid 2</plasmid>
    </source>
</reference>
<keyword evidence="3" id="KW-1185">Reference proteome</keyword>
<evidence type="ECO:0000313" key="3">
    <source>
        <dbReference type="Proteomes" id="UP000010878"/>
    </source>
</evidence>
<dbReference type="EMBL" id="CP003931">
    <property type="protein sequence ID" value="AGB39891.1"/>
    <property type="molecule type" value="Genomic_DNA"/>
</dbReference>
<dbReference type="HOGENOM" id="CLU_2784208_0_0_2"/>